<dbReference type="GO" id="GO:0016491">
    <property type="term" value="F:oxidoreductase activity"/>
    <property type="evidence" value="ECO:0007669"/>
    <property type="project" value="UniProtKB-KW"/>
</dbReference>
<evidence type="ECO:0000256" key="3">
    <source>
        <dbReference type="ARBA" id="ARBA00022630"/>
    </source>
</evidence>
<dbReference type="Pfam" id="PF02852">
    <property type="entry name" value="Pyr_redox_dim"/>
    <property type="match status" value="1"/>
</dbReference>
<dbReference type="STRING" id="1745343.A0A2J6PM33"/>
<reference evidence="8 9" key="1">
    <citation type="submission" date="2016-05" db="EMBL/GenBank/DDBJ databases">
        <title>A degradative enzymes factory behind the ericoid mycorrhizal symbiosis.</title>
        <authorList>
            <consortium name="DOE Joint Genome Institute"/>
            <person name="Martino E."/>
            <person name="Morin E."/>
            <person name="Grelet G."/>
            <person name="Kuo A."/>
            <person name="Kohler A."/>
            <person name="Daghino S."/>
            <person name="Barry K."/>
            <person name="Choi C."/>
            <person name="Cichocki N."/>
            <person name="Clum A."/>
            <person name="Copeland A."/>
            <person name="Hainaut M."/>
            <person name="Haridas S."/>
            <person name="Labutti K."/>
            <person name="Lindquist E."/>
            <person name="Lipzen A."/>
            <person name="Khouja H.-R."/>
            <person name="Murat C."/>
            <person name="Ohm R."/>
            <person name="Olson A."/>
            <person name="Spatafora J."/>
            <person name="Veneault-Fourrey C."/>
            <person name="Henrissat B."/>
            <person name="Grigoriev I."/>
            <person name="Martin F."/>
            <person name="Perotto S."/>
        </authorList>
    </citation>
    <scope>NUCLEOTIDE SEQUENCE [LARGE SCALE GENOMIC DNA]</scope>
    <source>
        <strain evidence="8 9">UAMH 7357</strain>
    </source>
</reference>
<dbReference type="InterPro" id="IPR004099">
    <property type="entry name" value="Pyr_nucl-diS_OxRdtase_dimer"/>
</dbReference>
<comment type="similarity">
    <text evidence="2">Belongs to the class-III pyridine nucleotide-disulfide oxidoreductase family.</text>
</comment>
<dbReference type="InterPro" id="IPR023753">
    <property type="entry name" value="FAD/NAD-binding_dom"/>
</dbReference>
<dbReference type="InterPro" id="IPR036873">
    <property type="entry name" value="Rhodanese-like_dom_sf"/>
</dbReference>
<dbReference type="InterPro" id="IPR050260">
    <property type="entry name" value="FAD-bd_OxRdtase"/>
</dbReference>
<gene>
    <name evidence="8" type="ORF">NA56DRAFT_650481</name>
</gene>
<proteinExistence type="inferred from homology"/>
<evidence type="ECO:0000256" key="1">
    <source>
        <dbReference type="ARBA" id="ARBA00001974"/>
    </source>
</evidence>
<accession>A0A2J6PM33</accession>
<protein>
    <submittedName>
        <fullName evidence="8">FAD-dependent pyridine nucleotide-disulfide oxidoreductase</fullName>
    </submittedName>
</protein>
<dbReference type="OrthoDB" id="361797at2759"/>
<dbReference type="AlphaFoldDB" id="A0A2J6PM33"/>
<keyword evidence="9" id="KW-1185">Reference proteome</keyword>
<evidence type="ECO:0000259" key="7">
    <source>
        <dbReference type="PROSITE" id="PS50206"/>
    </source>
</evidence>
<evidence type="ECO:0000313" key="9">
    <source>
        <dbReference type="Proteomes" id="UP000235672"/>
    </source>
</evidence>
<dbReference type="InterPro" id="IPR016156">
    <property type="entry name" value="FAD/NAD-linked_Rdtase_dimer_sf"/>
</dbReference>
<keyword evidence="3" id="KW-0285">Flavoprotein</keyword>
<keyword evidence="6" id="KW-0676">Redox-active center</keyword>
<dbReference type="SUPFAM" id="SSF55424">
    <property type="entry name" value="FAD/NAD-linked reductases, dimerisation (C-terminal) domain"/>
    <property type="match status" value="1"/>
</dbReference>
<comment type="cofactor">
    <cofactor evidence="1">
        <name>FAD</name>
        <dbReference type="ChEBI" id="CHEBI:57692"/>
    </cofactor>
</comment>
<dbReference type="Pfam" id="PF00581">
    <property type="entry name" value="Rhodanese"/>
    <property type="match status" value="1"/>
</dbReference>
<evidence type="ECO:0000256" key="2">
    <source>
        <dbReference type="ARBA" id="ARBA00009130"/>
    </source>
</evidence>
<name>A0A2J6PM33_9HELO</name>
<dbReference type="PRINTS" id="PR00411">
    <property type="entry name" value="PNDRDTASEI"/>
</dbReference>
<feature type="domain" description="Rhodanese" evidence="7">
    <location>
        <begin position="470"/>
        <end position="557"/>
    </location>
</feature>
<evidence type="ECO:0000313" key="8">
    <source>
        <dbReference type="EMBL" id="PMD15091.1"/>
    </source>
</evidence>
<dbReference type="PROSITE" id="PS50206">
    <property type="entry name" value="RHODANESE_3"/>
    <property type="match status" value="1"/>
</dbReference>
<dbReference type="SUPFAM" id="SSF51905">
    <property type="entry name" value="FAD/NAD(P)-binding domain"/>
    <property type="match status" value="1"/>
</dbReference>
<sequence>MPSKVPMRLVIVGGVAGGMSAATRARRLDETASITVFERGSYVSYANCGIPYALGGVIKDDAALVLQTPQAVNDRFNIDVQINKEVLSINRENHTVDVRAKGSESIQQVPYDKLILSQGAEPFRPPIGGIDLPNVFTLQTIPDLQKVKAYLAEHGGTRVAIIGGGFIGLEVADALHNLGLEISIVEYMPHVFPPLDADLAGPLHAEIRRHNVNLLLNARIEKIEAPGIDTPGRVVLVDGVPILADLVIVVVGIRARTSLAEKANLKIGKTGVTVNPFMQTSDPDIYAVGDMIESEHRITGRALQLALAGPANRQGRLAADNIFGRKISYRGNVGTSACKVFNLTVASVGFSVTSLLQMGFDPLWVTVHPPDHAGYYPGSHPMTLKVAFEKETGRLLGAQAVGTAGIDKRIDVLATAMQAGMTMFDLEHLELAYAPPYGSAKDPVNMAGFVGSNLLRGDVNIIHAEDLKIGQDAAQIVDVRSPGEVSRGYIPYAVNIPLNKLRENVSTLDKGRRVVVYCQVGYRGYLAYRILKQKGFDVVNLDGGYKSVLEGGFKALQTSREKL</sequence>
<evidence type="ECO:0000256" key="4">
    <source>
        <dbReference type="ARBA" id="ARBA00022827"/>
    </source>
</evidence>
<dbReference type="InterPro" id="IPR001763">
    <property type="entry name" value="Rhodanese-like_dom"/>
</dbReference>
<dbReference type="PANTHER" id="PTHR43429">
    <property type="entry name" value="PYRIDINE NUCLEOTIDE-DISULFIDE OXIDOREDUCTASE DOMAIN-CONTAINING"/>
    <property type="match status" value="1"/>
</dbReference>
<dbReference type="Gene3D" id="3.40.250.10">
    <property type="entry name" value="Rhodanese-like domain"/>
    <property type="match status" value="1"/>
</dbReference>
<evidence type="ECO:0000256" key="5">
    <source>
        <dbReference type="ARBA" id="ARBA00023002"/>
    </source>
</evidence>
<dbReference type="Gene3D" id="3.50.50.60">
    <property type="entry name" value="FAD/NAD(P)-binding domain"/>
    <property type="match status" value="2"/>
</dbReference>
<evidence type="ECO:0000256" key="6">
    <source>
        <dbReference type="ARBA" id="ARBA00023284"/>
    </source>
</evidence>
<dbReference type="Proteomes" id="UP000235672">
    <property type="component" value="Unassembled WGS sequence"/>
</dbReference>
<dbReference type="InterPro" id="IPR036188">
    <property type="entry name" value="FAD/NAD-bd_sf"/>
</dbReference>
<dbReference type="PANTHER" id="PTHR43429:SF1">
    <property type="entry name" value="NAD(P)H SULFUR OXIDOREDUCTASE (COA-DEPENDENT)"/>
    <property type="match status" value="1"/>
</dbReference>
<dbReference type="EMBL" id="KZ613516">
    <property type="protein sequence ID" value="PMD15091.1"/>
    <property type="molecule type" value="Genomic_DNA"/>
</dbReference>
<keyword evidence="5" id="KW-0560">Oxidoreductase</keyword>
<organism evidence="8 9">
    <name type="scientific">Hyaloscypha hepaticicola</name>
    <dbReference type="NCBI Taxonomy" id="2082293"/>
    <lineage>
        <taxon>Eukaryota</taxon>
        <taxon>Fungi</taxon>
        <taxon>Dikarya</taxon>
        <taxon>Ascomycota</taxon>
        <taxon>Pezizomycotina</taxon>
        <taxon>Leotiomycetes</taxon>
        <taxon>Helotiales</taxon>
        <taxon>Hyaloscyphaceae</taxon>
        <taxon>Hyaloscypha</taxon>
    </lineage>
</organism>
<dbReference type="PRINTS" id="PR00368">
    <property type="entry name" value="FADPNR"/>
</dbReference>
<dbReference type="SUPFAM" id="SSF52821">
    <property type="entry name" value="Rhodanese/Cell cycle control phosphatase"/>
    <property type="match status" value="1"/>
</dbReference>
<dbReference type="Pfam" id="PF07992">
    <property type="entry name" value="Pyr_redox_2"/>
    <property type="match status" value="1"/>
</dbReference>
<dbReference type="SMART" id="SM00450">
    <property type="entry name" value="RHOD"/>
    <property type="match status" value="1"/>
</dbReference>
<keyword evidence="4" id="KW-0274">FAD</keyword>